<name>A0AC60W4D7_9ARCH</name>
<dbReference type="EMBL" id="JACENC010000266">
    <property type="protein sequence ID" value="MBA4454632.1"/>
    <property type="molecule type" value="Genomic_DNA"/>
</dbReference>
<evidence type="ECO:0000313" key="1">
    <source>
        <dbReference type="EMBL" id="MBA4454632.1"/>
    </source>
</evidence>
<evidence type="ECO:0000313" key="2">
    <source>
        <dbReference type="Proteomes" id="UP000526786"/>
    </source>
</evidence>
<dbReference type="Proteomes" id="UP000526786">
    <property type="component" value="Unassembled WGS sequence"/>
</dbReference>
<sequence length="91" mass="10875">MKDKRSKLQIYYDVISAILLEKQIHPEISKTRIQQRCNTSYDKLIKYIDEMQEKGLLKNSENLKLTESGNRFFTDYSRVNNMIDEITERLV</sequence>
<organism evidence="1 2">
    <name type="scientific">Candidatus Nitrosomaritimum aestuariumsis</name>
    <dbReference type="NCBI Taxonomy" id="3342354"/>
    <lineage>
        <taxon>Archaea</taxon>
        <taxon>Nitrososphaerota</taxon>
        <taxon>Nitrososphaeria</taxon>
        <taxon>Nitrosopumilales</taxon>
        <taxon>Nitrosopumilaceae</taxon>
        <taxon>Candidatus Nitrosomaritimum</taxon>
    </lineage>
</organism>
<comment type="caution">
    <text evidence="1">The sequence shown here is derived from an EMBL/GenBank/DDBJ whole genome shotgun (WGS) entry which is preliminary data.</text>
</comment>
<accession>A0AC60W4D7</accession>
<gene>
    <name evidence="1" type="ORF">H2B05_06790</name>
</gene>
<protein>
    <submittedName>
        <fullName evidence="1">Uncharacterized protein</fullName>
    </submittedName>
</protein>
<reference evidence="1 2" key="1">
    <citation type="journal article" date="2020" name="Appl. Environ. Microbiol.">
        <title>Genomic Characteristics of a Novel Species of Ammonia-Oxidizing Archaea from the Jiulong River Estuary.</title>
        <authorList>
            <person name="Zou D."/>
            <person name="Wan R."/>
            <person name="Han L."/>
            <person name="Xu M.N."/>
            <person name="Liu Y."/>
            <person name="Liu H."/>
            <person name="Kao S.J."/>
            <person name="Li M."/>
        </authorList>
    </citation>
    <scope>NUCLEOTIDE SEQUENCE [LARGE SCALE GENOMIC DNA]</scope>
    <source>
        <strain evidence="1">W2bin3</strain>
    </source>
</reference>
<proteinExistence type="predicted"/>